<dbReference type="CDD" id="cd06223">
    <property type="entry name" value="PRTases_typeI"/>
    <property type="match status" value="1"/>
</dbReference>
<dbReference type="Gene3D" id="3.40.50.2020">
    <property type="match status" value="1"/>
</dbReference>
<comment type="caution">
    <text evidence="2">The sequence shown here is derived from an EMBL/GenBank/DDBJ whole genome shotgun (WGS) entry which is preliminary data.</text>
</comment>
<protein>
    <submittedName>
        <fullName evidence="2">ComF family protein</fullName>
    </submittedName>
</protein>
<organism evidence="2 3">
    <name type="scientific">Vreelandella malpeensis</name>
    <dbReference type="NCBI Taxonomy" id="1172368"/>
    <lineage>
        <taxon>Bacteria</taxon>
        <taxon>Pseudomonadati</taxon>
        <taxon>Pseudomonadota</taxon>
        <taxon>Gammaproteobacteria</taxon>
        <taxon>Oceanospirillales</taxon>
        <taxon>Halomonadaceae</taxon>
        <taxon>Vreelandella</taxon>
    </lineage>
</organism>
<dbReference type="PANTHER" id="PTHR47505">
    <property type="entry name" value="DNA UTILIZATION PROTEIN YHGH"/>
    <property type="match status" value="1"/>
</dbReference>
<gene>
    <name evidence="2" type="ORF">GEV37_12905</name>
</gene>
<dbReference type="Proteomes" id="UP001319882">
    <property type="component" value="Unassembled WGS sequence"/>
</dbReference>
<dbReference type="EMBL" id="WHVL01000005">
    <property type="protein sequence ID" value="MCB8890013.1"/>
    <property type="molecule type" value="Genomic_DNA"/>
</dbReference>
<reference evidence="2 3" key="1">
    <citation type="journal article" date="2021" name="Sci. Rep.">
        <title>Genome analysis of a halophilic bacterium Halomonas malpeensis YU-PRIM-29(T) reveals its exopolysaccharide and pigment producing capabilities.</title>
        <authorList>
            <person name="Athmika"/>
            <person name="Ghate S.D."/>
            <person name="Arun A.B."/>
            <person name="Rao S.S."/>
            <person name="Kumar S.T.A."/>
            <person name="Kandiyil M.K."/>
            <person name="Saptami K."/>
            <person name="Rekha P.D."/>
        </authorList>
    </citation>
    <scope>NUCLEOTIDE SEQUENCE [LARGE SCALE GENOMIC DNA]</scope>
    <source>
        <strain evidence="3">prim 29</strain>
    </source>
</reference>
<evidence type="ECO:0000313" key="3">
    <source>
        <dbReference type="Proteomes" id="UP001319882"/>
    </source>
</evidence>
<name>A0ABS8DUK5_9GAMM</name>
<dbReference type="SUPFAM" id="SSF53271">
    <property type="entry name" value="PRTase-like"/>
    <property type="match status" value="1"/>
</dbReference>
<evidence type="ECO:0000256" key="1">
    <source>
        <dbReference type="ARBA" id="ARBA00008007"/>
    </source>
</evidence>
<dbReference type="InterPro" id="IPR051910">
    <property type="entry name" value="ComF/GntX_DNA_util-trans"/>
</dbReference>
<dbReference type="InterPro" id="IPR029057">
    <property type="entry name" value="PRTase-like"/>
</dbReference>
<accession>A0ABS8DUK5</accession>
<dbReference type="InterPro" id="IPR000836">
    <property type="entry name" value="PRTase_dom"/>
</dbReference>
<keyword evidence="3" id="KW-1185">Reference proteome</keyword>
<proteinExistence type="inferred from homology"/>
<evidence type="ECO:0000313" key="2">
    <source>
        <dbReference type="EMBL" id="MCB8890013.1"/>
    </source>
</evidence>
<sequence>MARTTADYLYTEPVKTLVRDFKYHASTRAGVLLVELMLTSPPDTAKAALMGVPMHPAKARERGFNQADWLARQLAKRLGLASFEGQCVKHLPAQHTLNRRARLENLRGAFVLPQSLPERLIIVDDVVTTGATGQELARQALGAGVRCVELWAPARTPPGRDW</sequence>
<dbReference type="PANTHER" id="PTHR47505:SF1">
    <property type="entry name" value="DNA UTILIZATION PROTEIN YHGH"/>
    <property type="match status" value="1"/>
</dbReference>
<comment type="similarity">
    <text evidence="1">Belongs to the ComF/GntX family.</text>
</comment>